<feature type="domain" description="Nucleotidyl transferase" evidence="2">
    <location>
        <begin position="4"/>
        <end position="187"/>
    </location>
</feature>
<dbReference type="AlphaFoldDB" id="A0A8J3QN64"/>
<name>A0A8J3QN64_9ACTN</name>
<evidence type="ECO:0000313" key="3">
    <source>
        <dbReference type="EMBL" id="GIH14130.1"/>
    </source>
</evidence>
<dbReference type="InterPro" id="IPR005835">
    <property type="entry name" value="NTP_transferase_dom"/>
</dbReference>
<dbReference type="RefSeq" id="WP_203917792.1">
    <property type="nucleotide sequence ID" value="NZ_BONZ01000021.1"/>
</dbReference>
<dbReference type="PANTHER" id="PTHR22572">
    <property type="entry name" value="SUGAR-1-PHOSPHATE GUANYL TRANSFERASE"/>
    <property type="match status" value="1"/>
</dbReference>
<dbReference type="Pfam" id="PF00483">
    <property type="entry name" value="NTP_transferase"/>
    <property type="match status" value="1"/>
</dbReference>
<dbReference type="Gene3D" id="3.90.550.10">
    <property type="entry name" value="Spore Coat Polysaccharide Biosynthesis Protein SpsA, Chain A"/>
    <property type="match status" value="1"/>
</dbReference>
<dbReference type="SUPFAM" id="SSF53448">
    <property type="entry name" value="Nucleotide-diphospho-sugar transferases"/>
    <property type="match status" value="1"/>
</dbReference>
<feature type="region of interest" description="Disordered" evidence="1">
    <location>
        <begin position="234"/>
        <end position="274"/>
    </location>
</feature>
<reference evidence="3" key="1">
    <citation type="submission" date="2021-01" db="EMBL/GenBank/DDBJ databases">
        <title>Whole genome shotgun sequence of Rugosimonospora africana NBRC 104875.</title>
        <authorList>
            <person name="Komaki H."/>
            <person name="Tamura T."/>
        </authorList>
    </citation>
    <scope>NUCLEOTIDE SEQUENCE</scope>
    <source>
        <strain evidence="3">NBRC 104875</strain>
    </source>
</reference>
<proteinExistence type="predicted"/>
<evidence type="ECO:0000256" key="1">
    <source>
        <dbReference type="SAM" id="MobiDB-lite"/>
    </source>
</evidence>
<sequence>MQCVILAGGIGSRMWPETRTVPKTLLPVRGRPFAQWQLEWLSGAGIDSVVYSVGYLGQDVREFVGDGSRWGLSAAYVDEGEQLRGTAGALRLAYDEGVLAEDFLVLYGDSWLQVDPAWVLAQARLRPEPALMTVYSNEGQWDTSNVIFEGGRVVRYAKGLAERPAAMRWIDYGLMAFRRDVIVERVAPGTVHDLAPVLTDLADEGLLAGAEVFERFYEIGSVQGREDLESFLRDGGAEMPKPAMPQPAISQPAMPGPAMAEATMTETAMTEASR</sequence>
<protein>
    <submittedName>
        <fullName evidence="3">Nucleotidyltransferase</fullName>
    </submittedName>
</protein>
<organism evidence="3 4">
    <name type="scientific">Rugosimonospora africana</name>
    <dbReference type="NCBI Taxonomy" id="556532"/>
    <lineage>
        <taxon>Bacteria</taxon>
        <taxon>Bacillati</taxon>
        <taxon>Actinomycetota</taxon>
        <taxon>Actinomycetes</taxon>
        <taxon>Micromonosporales</taxon>
        <taxon>Micromonosporaceae</taxon>
        <taxon>Rugosimonospora</taxon>
    </lineage>
</organism>
<dbReference type="Proteomes" id="UP000642748">
    <property type="component" value="Unassembled WGS sequence"/>
</dbReference>
<accession>A0A8J3QN64</accession>
<comment type="caution">
    <text evidence="3">The sequence shown here is derived from an EMBL/GenBank/DDBJ whole genome shotgun (WGS) entry which is preliminary data.</text>
</comment>
<keyword evidence="4" id="KW-1185">Reference proteome</keyword>
<feature type="compositionally biased region" description="Low complexity" evidence="1">
    <location>
        <begin position="258"/>
        <end position="274"/>
    </location>
</feature>
<dbReference type="EMBL" id="BONZ01000021">
    <property type="protein sequence ID" value="GIH14130.1"/>
    <property type="molecule type" value="Genomic_DNA"/>
</dbReference>
<evidence type="ECO:0000259" key="2">
    <source>
        <dbReference type="Pfam" id="PF00483"/>
    </source>
</evidence>
<dbReference type="InterPro" id="IPR029044">
    <property type="entry name" value="Nucleotide-diphossugar_trans"/>
</dbReference>
<gene>
    <name evidence="3" type="ORF">Raf01_23020</name>
</gene>
<dbReference type="InterPro" id="IPR050486">
    <property type="entry name" value="Mannose-1P_guanyltransferase"/>
</dbReference>
<evidence type="ECO:0000313" key="4">
    <source>
        <dbReference type="Proteomes" id="UP000642748"/>
    </source>
</evidence>